<reference evidence="1" key="1">
    <citation type="submission" date="2014-11" db="EMBL/GenBank/DDBJ databases">
        <authorList>
            <person name="Amaro Gonzalez C."/>
        </authorList>
    </citation>
    <scope>NUCLEOTIDE SEQUENCE</scope>
</reference>
<sequence>MHCTRMTSANKGLYHFREVYTYY</sequence>
<proteinExistence type="predicted"/>
<protein>
    <submittedName>
        <fullName evidence="1">Uncharacterized protein</fullName>
    </submittedName>
</protein>
<evidence type="ECO:0000313" key="1">
    <source>
        <dbReference type="EMBL" id="JAH08730.1"/>
    </source>
</evidence>
<dbReference type="EMBL" id="GBXM01099847">
    <property type="protein sequence ID" value="JAH08730.1"/>
    <property type="molecule type" value="Transcribed_RNA"/>
</dbReference>
<accession>A0A0E9PXE0</accession>
<reference evidence="1" key="2">
    <citation type="journal article" date="2015" name="Fish Shellfish Immunol.">
        <title>Early steps in the European eel (Anguilla anguilla)-Vibrio vulnificus interaction in the gills: Role of the RtxA13 toxin.</title>
        <authorList>
            <person name="Callol A."/>
            <person name="Pajuelo D."/>
            <person name="Ebbesson L."/>
            <person name="Teles M."/>
            <person name="MacKenzie S."/>
            <person name="Amaro C."/>
        </authorList>
    </citation>
    <scope>NUCLEOTIDE SEQUENCE</scope>
</reference>
<name>A0A0E9PXE0_ANGAN</name>
<dbReference type="AlphaFoldDB" id="A0A0E9PXE0"/>
<organism evidence="1">
    <name type="scientific">Anguilla anguilla</name>
    <name type="common">European freshwater eel</name>
    <name type="synonym">Muraena anguilla</name>
    <dbReference type="NCBI Taxonomy" id="7936"/>
    <lineage>
        <taxon>Eukaryota</taxon>
        <taxon>Metazoa</taxon>
        <taxon>Chordata</taxon>
        <taxon>Craniata</taxon>
        <taxon>Vertebrata</taxon>
        <taxon>Euteleostomi</taxon>
        <taxon>Actinopterygii</taxon>
        <taxon>Neopterygii</taxon>
        <taxon>Teleostei</taxon>
        <taxon>Anguilliformes</taxon>
        <taxon>Anguillidae</taxon>
        <taxon>Anguilla</taxon>
    </lineage>
</organism>